<dbReference type="SUPFAM" id="SSF53335">
    <property type="entry name" value="S-adenosyl-L-methionine-dependent methyltransferases"/>
    <property type="match status" value="1"/>
</dbReference>
<dbReference type="InterPro" id="IPR010233">
    <property type="entry name" value="UbiG_MeTrfase"/>
</dbReference>
<dbReference type="InterPro" id="IPR029063">
    <property type="entry name" value="SAM-dependent_MTases_sf"/>
</dbReference>
<proteinExistence type="inferred from homology"/>
<gene>
    <name evidence="6" type="ORF">METZ01_LOCUS84947</name>
</gene>
<dbReference type="GO" id="GO:0032259">
    <property type="term" value="P:methylation"/>
    <property type="evidence" value="ECO:0007669"/>
    <property type="project" value="UniProtKB-KW"/>
</dbReference>
<dbReference type="GO" id="GO:0061542">
    <property type="term" value="F:3-demethylubiquinol 3-O-methyltransferase activity"/>
    <property type="evidence" value="ECO:0007669"/>
    <property type="project" value="InterPro"/>
</dbReference>
<dbReference type="HAMAP" id="MF_00472">
    <property type="entry name" value="UbiG"/>
    <property type="match status" value="1"/>
</dbReference>
<keyword evidence="4" id="KW-0949">S-adenosyl-L-methionine</keyword>
<accession>A0A381UYN5</accession>
<dbReference type="GO" id="GO:0010420">
    <property type="term" value="F:polyprenyldihydroxybenzoate methyltransferase activity"/>
    <property type="evidence" value="ECO:0007669"/>
    <property type="project" value="InterPro"/>
</dbReference>
<dbReference type="EMBL" id="UINC01007218">
    <property type="protein sequence ID" value="SVA32093.1"/>
    <property type="molecule type" value="Genomic_DNA"/>
</dbReference>
<evidence type="ECO:0000313" key="6">
    <source>
        <dbReference type="EMBL" id="SVA32093.1"/>
    </source>
</evidence>
<protein>
    <recommendedName>
        <fullName evidence="5">Methyltransferase type 11 domain-containing protein</fullName>
    </recommendedName>
</protein>
<dbReference type="Gene3D" id="3.40.50.150">
    <property type="entry name" value="Vaccinia Virus protein VP39"/>
    <property type="match status" value="1"/>
</dbReference>
<evidence type="ECO:0000256" key="4">
    <source>
        <dbReference type="ARBA" id="ARBA00022691"/>
    </source>
</evidence>
<evidence type="ECO:0000256" key="3">
    <source>
        <dbReference type="ARBA" id="ARBA00022688"/>
    </source>
</evidence>
<evidence type="ECO:0000256" key="1">
    <source>
        <dbReference type="ARBA" id="ARBA00022603"/>
    </source>
</evidence>
<dbReference type="InterPro" id="IPR013216">
    <property type="entry name" value="Methyltransf_11"/>
</dbReference>
<reference evidence="6" key="1">
    <citation type="submission" date="2018-05" db="EMBL/GenBank/DDBJ databases">
        <authorList>
            <person name="Lanie J.A."/>
            <person name="Ng W.-L."/>
            <person name="Kazmierczak K.M."/>
            <person name="Andrzejewski T.M."/>
            <person name="Davidsen T.M."/>
            <person name="Wayne K.J."/>
            <person name="Tettelin H."/>
            <person name="Glass J.I."/>
            <person name="Rusch D."/>
            <person name="Podicherti R."/>
            <person name="Tsui H.-C.T."/>
            <person name="Winkler M.E."/>
        </authorList>
    </citation>
    <scope>NUCLEOTIDE SEQUENCE</scope>
</reference>
<dbReference type="Pfam" id="PF08241">
    <property type="entry name" value="Methyltransf_11"/>
    <property type="match status" value="1"/>
</dbReference>
<keyword evidence="3" id="KW-0831">Ubiquinone biosynthesis</keyword>
<dbReference type="AlphaFoldDB" id="A0A381UYN5"/>
<dbReference type="PANTHER" id="PTHR43464:SF19">
    <property type="entry name" value="UBIQUINONE BIOSYNTHESIS O-METHYLTRANSFERASE, MITOCHONDRIAL"/>
    <property type="match status" value="1"/>
</dbReference>
<evidence type="ECO:0000256" key="2">
    <source>
        <dbReference type="ARBA" id="ARBA00022679"/>
    </source>
</evidence>
<feature type="domain" description="Methyltransferase type 11" evidence="5">
    <location>
        <begin position="65"/>
        <end position="159"/>
    </location>
</feature>
<keyword evidence="1" id="KW-0489">Methyltransferase</keyword>
<keyword evidence="2" id="KW-0808">Transferase</keyword>
<sequence length="242" mass="27667">MESNTINKLEIAKFSKIAAEWWSPNGKFKPLHKFNPIRIKYLKENIIEHFKLKQTNSPLKGLNILDIGCGGGLLSEPITRLGAKVTAIDASKKNIQVAKFHAKKNNLKINYLCSSPEKLNLNKKFDVVLNMEIVEHVEDLNFFIKKSSNLLKKNGLMFIATLNKTFKSYMFAIIGAEYVLRWLPIGTHDWEKFVKPDNLVSLAINSNLKLKKLSGMKFNPIIDKWSLSNDKSVNYIAKFKKI</sequence>
<name>A0A381UYN5_9ZZZZ</name>
<dbReference type="CDD" id="cd02440">
    <property type="entry name" value="AdoMet_MTases"/>
    <property type="match status" value="1"/>
</dbReference>
<dbReference type="PANTHER" id="PTHR43464">
    <property type="entry name" value="METHYLTRANSFERASE"/>
    <property type="match status" value="1"/>
</dbReference>
<evidence type="ECO:0000259" key="5">
    <source>
        <dbReference type="Pfam" id="PF08241"/>
    </source>
</evidence>
<dbReference type="NCBIfam" id="TIGR01983">
    <property type="entry name" value="UbiG"/>
    <property type="match status" value="1"/>
</dbReference>
<organism evidence="6">
    <name type="scientific">marine metagenome</name>
    <dbReference type="NCBI Taxonomy" id="408172"/>
    <lineage>
        <taxon>unclassified sequences</taxon>
        <taxon>metagenomes</taxon>
        <taxon>ecological metagenomes</taxon>
    </lineage>
</organism>